<evidence type="ECO:0000256" key="3">
    <source>
        <dbReference type="SAM" id="Phobius"/>
    </source>
</evidence>
<dbReference type="STRING" id="1050174.CEPID_07045"/>
<dbReference type="Proteomes" id="UP000035368">
    <property type="component" value="Chromosome"/>
</dbReference>
<dbReference type="PROSITE" id="PS50072">
    <property type="entry name" value="CSA_PPIASE_2"/>
    <property type="match status" value="1"/>
</dbReference>
<protein>
    <submittedName>
        <fullName evidence="5">Peptidyl-prolyl cis-trans isomerase (Rotamase)-cyclophilin family</fullName>
        <ecNumber evidence="5">5.2.1.8</ecNumber>
    </submittedName>
</protein>
<dbReference type="AlphaFoldDB" id="A0A0G3GWR2"/>
<dbReference type="InterPro" id="IPR002130">
    <property type="entry name" value="Cyclophilin-type_PPIase_dom"/>
</dbReference>
<feature type="transmembrane region" description="Helical" evidence="3">
    <location>
        <begin position="31"/>
        <end position="52"/>
    </location>
</feature>
<reference evidence="5 6" key="1">
    <citation type="submission" date="2015-05" db="EMBL/GenBank/DDBJ databases">
        <title>Complete genome sequence of Corynebacterium epidermidicanis DSM 45586, isolated from the skin of a dog suffering from pruritus.</title>
        <authorList>
            <person name="Ruckert C."/>
            <person name="Albersmeier A."/>
            <person name="Winkler A."/>
            <person name="Tauch A."/>
        </authorList>
    </citation>
    <scope>NUCLEOTIDE SEQUENCE [LARGE SCALE GENOMIC DNA]</scope>
    <source>
        <strain evidence="5 6">DSM 45586</strain>
    </source>
</reference>
<feature type="region of interest" description="Disordered" evidence="2">
    <location>
        <begin position="1"/>
        <end position="23"/>
    </location>
</feature>
<sequence>MSSNKERRQEAMRALDRELKSRDRAEKAKPLGVVAMAAVVILALVGGIWFAATRTNEPDAPQAQSTEASSTKAPEVKPLAMKRTTALPETVSCEYQDAGTAAKAVTKPTKTEGVSTTGEVKVSLDTTAGPIDLTLDRSASPCTVNAIEHLAYNGYYDNTVCHRITTQGIYVLQCGDPSGTGSGGPGFQFKNEYPTDEMGGTSQVVYPRGSIAMANAGADTNGSQFFLNYQDSPLAANYTYFGKISDAGLATLDKVAAAGTKNGGGDGAPATEVKINSAKLG</sequence>
<dbReference type="EC" id="5.2.1.8" evidence="5"/>
<evidence type="ECO:0000313" key="5">
    <source>
        <dbReference type="EMBL" id="AKK03267.1"/>
    </source>
</evidence>
<dbReference type="PATRIC" id="fig|1050174.4.peg.1426"/>
<dbReference type="Pfam" id="PF00160">
    <property type="entry name" value="Pro_isomerase"/>
    <property type="match status" value="1"/>
</dbReference>
<gene>
    <name evidence="5" type="ORF">CEPID_07045</name>
</gene>
<evidence type="ECO:0000313" key="6">
    <source>
        <dbReference type="Proteomes" id="UP000035368"/>
    </source>
</evidence>
<feature type="domain" description="PPIase cyclophilin-type" evidence="4">
    <location>
        <begin position="125"/>
        <end position="280"/>
    </location>
</feature>
<dbReference type="PANTHER" id="PTHR45625">
    <property type="entry name" value="PEPTIDYL-PROLYL CIS-TRANS ISOMERASE-RELATED"/>
    <property type="match status" value="1"/>
</dbReference>
<keyword evidence="3" id="KW-0472">Membrane</keyword>
<keyword evidence="3" id="KW-0812">Transmembrane</keyword>
<dbReference type="InterPro" id="IPR029000">
    <property type="entry name" value="Cyclophilin-like_dom_sf"/>
</dbReference>
<dbReference type="RefSeq" id="WP_047240331.1">
    <property type="nucleotide sequence ID" value="NZ_CP011541.1"/>
</dbReference>
<dbReference type="Gene3D" id="2.40.100.10">
    <property type="entry name" value="Cyclophilin-like"/>
    <property type="match status" value="1"/>
</dbReference>
<evidence type="ECO:0000256" key="2">
    <source>
        <dbReference type="SAM" id="MobiDB-lite"/>
    </source>
</evidence>
<dbReference type="GO" id="GO:0003755">
    <property type="term" value="F:peptidyl-prolyl cis-trans isomerase activity"/>
    <property type="evidence" value="ECO:0007669"/>
    <property type="project" value="UniProtKB-EC"/>
</dbReference>
<evidence type="ECO:0000256" key="1">
    <source>
        <dbReference type="ARBA" id="ARBA00002388"/>
    </source>
</evidence>
<accession>A0A0G3GWR2</accession>
<dbReference type="EMBL" id="CP011541">
    <property type="protein sequence ID" value="AKK03267.1"/>
    <property type="molecule type" value="Genomic_DNA"/>
</dbReference>
<organism evidence="5 6">
    <name type="scientific">Corynebacterium epidermidicanis</name>
    <dbReference type="NCBI Taxonomy" id="1050174"/>
    <lineage>
        <taxon>Bacteria</taxon>
        <taxon>Bacillati</taxon>
        <taxon>Actinomycetota</taxon>
        <taxon>Actinomycetes</taxon>
        <taxon>Mycobacteriales</taxon>
        <taxon>Corynebacteriaceae</taxon>
        <taxon>Corynebacterium</taxon>
    </lineage>
</organism>
<dbReference type="KEGG" id="cei:CEPID_07045"/>
<keyword evidence="5" id="KW-0413">Isomerase</keyword>
<dbReference type="SUPFAM" id="SSF50891">
    <property type="entry name" value="Cyclophilin-like"/>
    <property type="match status" value="1"/>
</dbReference>
<dbReference type="InterPro" id="IPR044666">
    <property type="entry name" value="Cyclophilin_A-like"/>
</dbReference>
<comment type="function">
    <text evidence="1">PPIases accelerate the folding of proteins. It catalyzes the cis-trans isomerization of proline imidic peptide bonds in oligopeptides.</text>
</comment>
<dbReference type="OrthoDB" id="5507614at2"/>
<keyword evidence="6" id="KW-1185">Reference proteome</keyword>
<proteinExistence type="predicted"/>
<dbReference type="PANTHER" id="PTHR45625:SF3">
    <property type="entry name" value="PEPTIDYL-PROLYL CIS-TRANS ISOMERASE B-RELATED"/>
    <property type="match status" value="1"/>
</dbReference>
<evidence type="ECO:0000259" key="4">
    <source>
        <dbReference type="PROSITE" id="PS50072"/>
    </source>
</evidence>
<keyword evidence="3" id="KW-1133">Transmembrane helix</keyword>
<dbReference type="CDD" id="cd00317">
    <property type="entry name" value="cyclophilin"/>
    <property type="match status" value="1"/>
</dbReference>
<name>A0A0G3GWR2_9CORY</name>